<sequence>MSAATSAAEGAGGLSPALTVACAVTSGAMVANLYYAQPLIDLIAPELGLSENLSGLIVTLTQLGYGAGLMLIVSLADRVDNRRLILTTLVCVAAALAGVALSASTPVFLATAVAVGFCSSGAQVVVPFAASLAPEARRGRTIGNIMAGLLAGIMLARPFSSMIADIFGWRAVFWVSAGLMVALTLWLYKALPSGGPAQGRQKRATSYLGNLLSMGRILATTPALQRRAAYQGVLFAVFNVFWTAAPVMLARDFGFSQRGIALFALAGAGGALAAPLAGRLGDRGHVWAGTAVALVTVILSCVLSGWAAAIHSVVALAIFAVTLDAAVQVNQVLGQRVIYSLAGEARGRMNALYMTIVFLLGAGGSSLATLTYHHGGWWTTMLAGAILTLAALAFFATERRRPA</sequence>
<evidence type="ECO:0000256" key="4">
    <source>
        <dbReference type="SAM" id="Phobius"/>
    </source>
</evidence>
<keyword evidence="7" id="KW-1185">Reference proteome</keyword>
<keyword evidence="1 4" id="KW-0812">Transmembrane</keyword>
<evidence type="ECO:0000313" key="7">
    <source>
        <dbReference type="Proteomes" id="UP000019486"/>
    </source>
</evidence>
<dbReference type="PANTHER" id="PTHR42910">
    <property type="entry name" value="TRANSPORTER SCO4007-RELATED"/>
    <property type="match status" value="1"/>
</dbReference>
<dbReference type="RefSeq" id="WP_037446031.1">
    <property type="nucleotide sequence ID" value="NZ_AVFL01000001.1"/>
</dbReference>
<reference evidence="6 7" key="1">
    <citation type="submission" date="2013-08" db="EMBL/GenBank/DDBJ databases">
        <title>The genome sequence of Skermanella stibiiresistens.</title>
        <authorList>
            <person name="Zhu W."/>
            <person name="Wang G."/>
        </authorList>
    </citation>
    <scope>NUCLEOTIDE SEQUENCE [LARGE SCALE GENOMIC DNA]</scope>
    <source>
        <strain evidence="6 7">SB22</strain>
    </source>
</reference>
<feature type="transmembrane region" description="Helical" evidence="4">
    <location>
        <begin position="255"/>
        <end position="274"/>
    </location>
</feature>
<dbReference type="OrthoDB" id="9815356at2"/>
<dbReference type="Gene3D" id="1.20.1250.20">
    <property type="entry name" value="MFS general substrate transporter like domains"/>
    <property type="match status" value="1"/>
</dbReference>
<dbReference type="EMBL" id="AVFL01000001">
    <property type="protein sequence ID" value="EWY42596.1"/>
    <property type="molecule type" value="Genomic_DNA"/>
</dbReference>
<evidence type="ECO:0000259" key="5">
    <source>
        <dbReference type="PROSITE" id="PS50850"/>
    </source>
</evidence>
<evidence type="ECO:0000256" key="3">
    <source>
        <dbReference type="ARBA" id="ARBA00023136"/>
    </source>
</evidence>
<dbReference type="AlphaFoldDB" id="W9HCY7"/>
<gene>
    <name evidence="6" type="ORF">N825_01570</name>
</gene>
<dbReference type="InterPro" id="IPR036259">
    <property type="entry name" value="MFS_trans_sf"/>
</dbReference>
<dbReference type="PROSITE" id="PS50850">
    <property type="entry name" value="MFS"/>
    <property type="match status" value="1"/>
</dbReference>
<dbReference type="GO" id="GO:0022857">
    <property type="term" value="F:transmembrane transporter activity"/>
    <property type="evidence" value="ECO:0007669"/>
    <property type="project" value="InterPro"/>
</dbReference>
<keyword evidence="3 4" id="KW-0472">Membrane</keyword>
<dbReference type="STRING" id="1385369.N825_01570"/>
<feature type="transmembrane region" description="Helical" evidence="4">
    <location>
        <begin position="83"/>
        <end position="101"/>
    </location>
</feature>
<name>W9HCY7_9PROT</name>
<feature type="transmembrane region" description="Helical" evidence="4">
    <location>
        <begin position="313"/>
        <end position="330"/>
    </location>
</feature>
<feature type="transmembrane region" description="Helical" evidence="4">
    <location>
        <begin position="142"/>
        <end position="160"/>
    </location>
</feature>
<feature type="transmembrane region" description="Helical" evidence="4">
    <location>
        <begin position="286"/>
        <end position="307"/>
    </location>
</feature>
<dbReference type="CDD" id="cd17324">
    <property type="entry name" value="MFS_NepI_like"/>
    <property type="match status" value="1"/>
</dbReference>
<feature type="transmembrane region" description="Helical" evidence="4">
    <location>
        <begin position="107"/>
        <end position="130"/>
    </location>
</feature>
<comment type="caution">
    <text evidence="6">The sequence shown here is derived from an EMBL/GenBank/DDBJ whole genome shotgun (WGS) entry which is preliminary data.</text>
</comment>
<accession>W9HCY7</accession>
<proteinExistence type="predicted"/>
<organism evidence="6 7">
    <name type="scientific">Skermanella stibiiresistens SB22</name>
    <dbReference type="NCBI Taxonomy" id="1385369"/>
    <lineage>
        <taxon>Bacteria</taxon>
        <taxon>Pseudomonadati</taxon>
        <taxon>Pseudomonadota</taxon>
        <taxon>Alphaproteobacteria</taxon>
        <taxon>Rhodospirillales</taxon>
        <taxon>Azospirillaceae</taxon>
        <taxon>Skermanella</taxon>
    </lineage>
</organism>
<evidence type="ECO:0000256" key="1">
    <source>
        <dbReference type="ARBA" id="ARBA00022692"/>
    </source>
</evidence>
<feature type="transmembrane region" description="Helical" evidence="4">
    <location>
        <begin position="166"/>
        <end position="188"/>
    </location>
</feature>
<feature type="transmembrane region" description="Helical" evidence="4">
    <location>
        <begin position="228"/>
        <end position="249"/>
    </location>
</feature>
<dbReference type="Pfam" id="PF07690">
    <property type="entry name" value="MFS_1"/>
    <property type="match status" value="2"/>
</dbReference>
<keyword evidence="2 4" id="KW-1133">Transmembrane helix</keyword>
<feature type="transmembrane region" description="Helical" evidence="4">
    <location>
        <begin position="12"/>
        <end position="35"/>
    </location>
</feature>
<dbReference type="InterPro" id="IPR020846">
    <property type="entry name" value="MFS_dom"/>
</dbReference>
<evidence type="ECO:0000313" key="6">
    <source>
        <dbReference type="EMBL" id="EWY42596.1"/>
    </source>
</evidence>
<feature type="transmembrane region" description="Helical" evidence="4">
    <location>
        <begin position="351"/>
        <end position="370"/>
    </location>
</feature>
<dbReference type="InterPro" id="IPR011701">
    <property type="entry name" value="MFS"/>
</dbReference>
<feature type="transmembrane region" description="Helical" evidence="4">
    <location>
        <begin position="55"/>
        <end position="76"/>
    </location>
</feature>
<feature type="transmembrane region" description="Helical" evidence="4">
    <location>
        <begin position="376"/>
        <end position="397"/>
    </location>
</feature>
<dbReference type="Proteomes" id="UP000019486">
    <property type="component" value="Unassembled WGS sequence"/>
</dbReference>
<dbReference type="PANTHER" id="PTHR42910:SF1">
    <property type="entry name" value="MAJOR FACILITATOR SUPERFAMILY (MFS) PROFILE DOMAIN-CONTAINING PROTEIN"/>
    <property type="match status" value="1"/>
</dbReference>
<dbReference type="SUPFAM" id="SSF103473">
    <property type="entry name" value="MFS general substrate transporter"/>
    <property type="match status" value="1"/>
</dbReference>
<evidence type="ECO:0000256" key="2">
    <source>
        <dbReference type="ARBA" id="ARBA00022989"/>
    </source>
</evidence>
<protein>
    <submittedName>
        <fullName evidence="6">MFS transporter</fullName>
    </submittedName>
</protein>
<feature type="domain" description="Major facilitator superfamily (MFS) profile" evidence="5">
    <location>
        <begin position="1"/>
        <end position="402"/>
    </location>
</feature>
<dbReference type="PATRIC" id="fig|1385369.3.peg.306"/>